<gene>
    <name evidence="3" type="ORF">RND81_03G069800</name>
</gene>
<comment type="caution">
    <text evidence="3">The sequence shown here is derived from an EMBL/GenBank/DDBJ whole genome shotgun (WGS) entry which is preliminary data.</text>
</comment>
<dbReference type="Gene3D" id="3.20.20.60">
    <property type="entry name" value="Phosphoenolpyruvate-binding domains"/>
    <property type="match status" value="1"/>
</dbReference>
<evidence type="ECO:0000256" key="1">
    <source>
        <dbReference type="ARBA" id="ARBA00061405"/>
    </source>
</evidence>
<dbReference type="Pfam" id="PF13714">
    <property type="entry name" value="PEP_mutase"/>
    <property type="match status" value="1"/>
</dbReference>
<dbReference type="InterPro" id="IPR018523">
    <property type="entry name" value="Isocitrate_lyase_ph_CS"/>
</dbReference>
<sequence>MAPPNGTTNGETEVATQGSYTVSTGRKTTMHRLIEEHGSVLMPGVQDALSAAVVEKTGFHAAFVSGYSVSAAMLGLPDFGLLTTTEVVEATRRITAAAPNLCVVVDGDTGGGGPLNVQRFIRELISAGAKGVFLEDQVWPKKCGHMRGKAVVPAEEHALKIAAAREAIGDSDFFLVARTDARAPHGLEEGIRRANLYKEAGADATFVEAPANIDELKEVSAKTKGLRIANMIEGGKTPLHTPEEFKEMGFHLIAHSLTAVYATARALVNIMKILKEKGTTRDDLDQMATFSEFNELISLESWYEMESKFKNFTPKSS</sequence>
<dbReference type="Proteomes" id="UP001443914">
    <property type="component" value="Unassembled WGS sequence"/>
</dbReference>
<comment type="similarity">
    <text evidence="1">Belongs to the isocitrate lyase/PEP mutase superfamily.</text>
</comment>
<protein>
    <submittedName>
        <fullName evidence="3">Uncharacterized protein</fullName>
    </submittedName>
</protein>
<evidence type="ECO:0000313" key="3">
    <source>
        <dbReference type="EMBL" id="KAK9740905.1"/>
    </source>
</evidence>
<dbReference type="PANTHER" id="PTHR42905">
    <property type="entry name" value="PHOSPHOENOLPYRUVATE CARBOXYLASE"/>
    <property type="match status" value="1"/>
</dbReference>
<accession>A0AAW1LYM8</accession>
<proteinExistence type="inferred from homology"/>
<evidence type="ECO:0000256" key="2">
    <source>
        <dbReference type="SAM" id="MobiDB-lite"/>
    </source>
</evidence>
<dbReference type="CDD" id="cd00377">
    <property type="entry name" value="ICL_PEPM"/>
    <property type="match status" value="1"/>
</dbReference>
<dbReference type="PROSITE" id="PS00161">
    <property type="entry name" value="ISOCITRATE_LYASE"/>
    <property type="match status" value="1"/>
</dbReference>
<dbReference type="InterPro" id="IPR039556">
    <property type="entry name" value="ICL/PEPM"/>
</dbReference>
<organism evidence="3 4">
    <name type="scientific">Saponaria officinalis</name>
    <name type="common">Common soapwort</name>
    <name type="synonym">Lychnis saponaria</name>
    <dbReference type="NCBI Taxonomy" id="3572"/>
    <lineage>
        <taxon>Eukaryota</taxon>
        <taxon>Viridiplantae</taxon>
        <taxon>Streptophyta</taxon>
        <taxon>Embryophyta</taxon>
        <taxon>Tracheophyta</taxon>
        <taxon>Spermatophyta</taxon>
        <taxon>Magnoliopsida</taxon>
        <taxon>eudicotyledons</taxon>
        <taxon>Gunneridae</taxon>
        <taxon>Pentapetalae</taxon>
        <taxon>Caryophyllales</taxon>
        <taxon>Caryophyllaceae</taxon>
        <taxon>Caryophylleae</taxon>
        <taxon>Saponaria</taxon>
    </lineage>
</organism>
<reference evidence="3" key="1">
    <citation type="submission" date="2024-03" db="EMBL/GenBank/DDBJ databases">
        <title>WGS assembly of Saponaria officinalis var. Norfolk2.</title>
        <authorList>
            <person name="Jenkins J."/>
            <person name="Shu S."/>
            <person name="Grimwood J."/>
            <person name="Barry K."/>
            <person name="Goodstein D."/>
            <person name="Schmutz J."/>
            <person name="Leebens-Mack J."/>
            <person name="Osbourn A."/>
        </authorList>
    </citation>
    <scope>NUCLEOTIDE SEQUENCE [LARGE SCALE GENOMIC DNA]</scope>
    <source>
        <strain evidence="3">JIC</strain>
    </source>
</reference>
<dbReference type="SUPFAM" id="SSF51621">
    <property type="entry name" value="Phosphoenolpyruvate/pyruvate domain"/>
    <property type="match status" value="1"/>
</dbReference>
<dbReference type="InterPro" id="IPR040442">
    <property type="entry name" value="Pyrv_kinase-like_dom_sf"/>
</dbReference>
<feature type="region of interest" description="Disordered" evidence="2">
    <location>
        <begin position="1"/>
        <end position="22"/>
    </location>
</feature>
<name>A0AAW1LYM8_SAPOF</name>
<dbReference type="GO" id="GO:0016833">
    <property type="term" value="F:oxo-acid-lyase activity"/>
    <property type="evidence" value="ECO:0007669"/>
    <property type="project" value="UniProtKB-ARBA"/>
</dbReference>
<dbReference type="AlphaFoldDB" id="A0AAW1LYM8"/>
<dbReference type="InterPro" id="IPR015813">
    <property type="entry name" value="Pyrv/PenolPyrv_kinase-like_dom"/>
</dbReference>
<dbReference type="EMBL" id="JBDFQZ010000003">
    <property type="protein sequence ID" value="KAK9740905.1"/>
    <property type="molecule type" value="Genomic_DNA"/>
</dbReference>
<keyword evidence="4" id="KW-1185">Reference proteome</keyword>
<dbReference type="FunFam" id="3.20.20.60:FF:000009">
    <property type="entry name" value="2-methylisocitrate lyase"/>
    <property type="match status" value="1"/>
</dbReference>
<evidence type="ECO:0000313" key="4">
    <source>
        <dbReference type="Proteomes" id="UP001443914"/>
    </source>
</evidence>
<dbReference type="PANTHER" id="PTHR42905:SF5">
    <property type="entry name" value="CARBOXYVINYL-CARBOXYPHOSPHONATE PHOSPHORYLMUTASE, CHLOROPLASTIC"/>
    <property type="match status" value="1"/>
</dbReference>